<keyword evidence="1 6" id="KW-0645">Protease</keyword>
<evidence type="ECO:0000256" key="7">
    <source>
        <dbReference type="RuleBase" id="RU361183"/>
    </source>
</evidence>
<dbReference type="AlphaFoldDB" id="A0A443RSR3"/>
<dbReference type="PANTHER" id="PTHR10127:SF780">
    <property type="entry name" value="METALLOENDOPEPTIDASE"/>
    <property type="match status" value="1"/>
</dbReference>
<feature type="binding site" evidence="6">
    <location>
        <position position="30"/>
    </location>
    <ligand>
        <name>Zn(2+)</name>
        <dbReference type="ChEBI" id="CHEBI:29105"/>
        <note>catalytic</note>
    </ligand>
</feature>
<keyword evidence="3 6" id="KW-0378">Hydrolase</keyword>
<dbReference type="EC" id="3.4.24.-" evidence="7"/>
<dbReference type="GO" id="GO:0006508">
    <property type="term" value="P:proteolysis"/>
    <property type="evidence" value="ECO:0007669"/>
    <property type="project" value="UniProtKB-KW"/>
</dbReference>
<dbReference type="PRINTS" id="PR00480">
    <property type="entry name" value="ASTACIN"/>
</dbReference>
<feature type="domain" description="Peptidase M12A" evidence="8">
    <location>
        <begin position="1"/>
        <end position="124"/>
    </location>
</feature>
<protein>
    <recommendedName>
        <fullName evidence="7">Metalloendopeptidase</fullName>
        <ecNumber evidence="7">3.4.24.-</ecNumber>
    </recommendedName>
</protein>
<evidence type="ECO:0000256" key="4">
    <source>
        <dbReference type="ARBA" id="ARBA00022833"/>
    </source>
</evidence>
<keyword evidence="2 6" id="KW-0479">Metal-binding</keyword>
<accession>A0A443RSR3</accession>
<evidence type="ECO:0000256" key="6">
    <source>
        <dbReference type="PROSITE-ProRule" id="PRU01211"/>
    </source>
</evidence>
<comment type="cofactor">
    <cofactor evidence="6 7">
        <name>Zn(2+)</name>
        <dbReference type="ChEBI" id="CHEBI:29105"/>
    </cofactor>
    <text evidence="6 7">Binds 1 zinc ion per subunit.</text>
</comment>
<gene>
    <name evidence="9" type="ORF">B4U80_05944</name>
</gene>
<dbReference type="VEuPathDB" id="VectorBase:LDEU013735"/>
<dbReference type="EMBL" id="NCKV01041806">
    <property type="protein sequence ID" value="RWS18305.1"/>
    <property type="molecule type" value="Genomic_DNA"/>
</dbReference>
<evidence type="ECO:0000256" key="3">
    <source>
        <dbReference type="ARBA" id="ARBA00022801"/>
    </source>
</evidence>
<dbReference type="InterPro" id="IPR001506">
    <property type="entry name" value="Peptidase_M12A"/>
</dbReference>
<dbReference type="Proteomes" id="UP000288716">
    <property type="component" value="Unassembled WGS sequence"/>
</dbReference>
<name>A0A443RSR3_9ACAR</name>
<reference evidence="9 10" key="1">
    <citation type="journal article" date="2018" name="Gigascience">
        <title>Genomes of trombidid mites reveal novel predicted allergens and laterally-transferred genes associated with secondary metabolism.</title>
        <authorList>
            <person name="Dong X."/>
            <person name="Chaisiri K."/>
            <person name="Xia D."/>
            <person name="Armstrong S.D."/>
            <person name="Fang Y."/>
            <person name="Donnelly M.J."/>
            <person name="Kadowaki T."/>
            <person name="McGarry J.W."/>
            <person name="Darby A.C."/>
            <person name="Makepeace B.L."/>
        </authorList>
    </citation>
    <scope>NUCLEOTIDE SEQUENCE [LARGE SCALE GENOMIC DNA]</scope>
    <source>
        <strain evidence="9">UoL-UT</strain>
    </source>
</reference>
<evidence type="ECO:0000256" key="2">
    <source>
        <dbReference type="ARBA" id="ARBA00022723"/>
    </source>
</evidence>
<dbReference type="PANTHER" id="PTHR10127">
    <property type="entry name" value="DISCOIDIN, CUB, EGF, LAMININ , AND ZINC METALLOPROTEASE DOMAIN CONTAINING"/>
    <property type="match status" value="1"/>
</dbReference>
<keyword evidence="5 6" id="KW-0482">Metalloprotease</keyword>
<dbReference type="OrthoDB" id="291007at2759"/>
<keyword evidence="4 6" id="KW-0862">Zinc</keyword>
<feature type="non-terminal residue" evidence="9">
    <location>
        <position position="1"/>
    </location>
</feature>
<keyword evidence="10" id="KW-1185">Reference proteome</keyword>
<dbReference type="Gene3D" id="3.40.390.10">
    <property type="entry name" value="Collagenase (Catalytic Domain)"/>
    <property type="match status" value="1"/>
</dbReference>
<comment type="caution">
    <text evidence="6">Lacks conserved residue(s) required for the propagation of feature annotation.</text>
</comment>
<dbReference type="PROSITE" id="PS51864">
    <property type="entry name" value="ASTACIN"/>
    <property type="match status" value="1"/>
</dbReference>
<sequence>GTYVPVSLGRGCEQLIPAAHEIMHSLGVEHTQCRSDRDKYLTVHFENIYESVRPNFHKLDEKENQLLVPFDFDSIMLYGPYMGSQNGQATMTANDPNQKFRDTYEKDGMSELDIKALNKLYKCEKYGSQFEYDD</sequence>
<dbReference type="GO" id="GO:0004222">
    <property type="term" value="F:metalloendopeptidase activity"/>
    <property type="evidence" value="ECO:0007669"/>
    <property type="project" value="UniProtKB-UniRule"/>
</dbReference>
<dbReference type="InterPro" id="IPR024079">
    <property type="entry name" value="MetalloPept_cat_dom_sf"/>
</dbReference>
<evidence type="ECO:0000256" key="1">
    <source>
        <dbReference type="ARBA" id="ARBA00022670"/>
    </source>
</evidence>
<dbReference type="STRING" id="299467.A0A443RSR3"/>
<dbReference type="Pfam" id="PF01400">
    <property type="entry name" value="Astacin"/>
    <property type="match status" value="1"/>
</dbReference>
<evidence type="ECO:0000259" key="8">
    <source>
        <dbReference type="PROSITE" id="PS51864"/>
    </source>
</evidence>
<feature type="active site" evidence="6">
    <location>
        <position position="21"/>
    </location>
</feature>
<dbReference type="SUPFAM" id="SSF55486">
    <property type="entry name" value="Metalloproteases ('zincins'), catalytic domain"/>
    <property type="match status" value="1"/>
</dbReference>
<evidence type="ECO:0000256" key="5">
    <source>
        <dbReference type="ARBA" id="ARBA00023049"/>
    </source>
</evidence>
<evidence type="ECO:0000313" key="9">
    <source>
        <dbReference type="EMBL" id="RWS18305.1"/>
    </source>
</evidence>
<feature type="binding site" evidence="6">
    <location>
        <position position="24"/>
    </location>
    <ligand>
        <name>Zn(2+)</name>
        <dbReference type="ChEBI" id="CHEBI:29105"/>
        <note>catalytic</note>
    </ligand>
</feature>
<dbReference type="GO" id="GO:0008270">
    <property type="term" value="F:zinc ion binding"/>
    <property type="evidence" value="ECO:0007669"/>
    <property type="project" value="UniProtKB-UniRule"/>
</dbReference>
<organism evidence="9 10">
    <name type="scientific">Leptotrombidium deliense</name>
    <dbReference type="NCBI Taxonomy" id="299467"/>
    <lineage>
        <taxon>Eukaryota</taxon>
        <taxon>Metazoa</taxon>
        <taxon>Ecdysozoa</taxon>
        <taxon>Arthropoda</taxon>
        <taxon>Chelicerata</taxon>
        <taxon>Arachnida</taxon>
        <taxon>Acari</taxon>
        <taxon>Acariformes</taxon>
        <taxon>Trombidiformes</taxon>
        <taxon>Prostigmata</taxon>
        <taxon>Anystina</taxon>
        <taxon>Parasitengona</taxon>
        <taxon>Trombiculoidea</taxon>
        <taxon>Trombiculidae</taxon>
        <taxon>Leptotrombidium</taxon>
    </lineage>
</organism>
<feature type="binding site" evidence="6">
    <location>
        <position position="20"/>
    </location>
    <ligand>
        <name>Zn(2+)</name>
        <dbReference type="ChEBI" id="CHEBI:29105"/>
        <note>catalytic</note>
    </ligand>
</feature>
<comment type="caution">
    <text evidence="9">The sequence shown here is derived from an EMBL/GenBank/DDBJ whole genome shotgun (WGS) entry which is preliminary data.</text>
</comment>
<evidence type="ECO:0000313" key="10">
    <source>
        <dbReference type="Proteomes" id="UP000288716"/>
    </source>
</evidence>
<proteinExistence type="predicted"/>